<dbReference type="EMBL" id="DF236988">
    <property type="protein sequence ID" value="GAQ79818.1"/>
    <property type="molecule type" value="Genomic_DNA"/>
</dbReference>
<keyword evidence="4" id="KW-1185">Reference proteome</keyword>
<dbReference type="AlphaFoldDB" id="A0A1Y1HVF4"/>
<feature type="chain" id="PRO_5012304922" evidence="2">
    <location>
        <begin position="28"/>
        <end position="265"/>
    </location>
</feature>
<organism evidence="3 4">
    <name type="scientific">Klebsormidium nitens</name>
    <name type="common">Green alga</name>
    <name type="synonym">Ulothrix nitens</name>
    <dbReference type="NCBI Taxonomy" id="105231"/>
    <lineage>
        <taxon>Eukaryota</taxon>
        <taxon>Viridiplantae</taxon>
        <taxon>Streptophyta</taxon>
        <taxon>Klebsormidiophyceae</taxon>
        <taxon>Klebsormidiales</taxon>
        <taxon>Klebsormidiaceae</taxon>
        <taxon>Klebsormidium</taxon>
    </lineage>
</organism>
<keyword evidence="1" id="KW-0812">Transmembrane</keyword>
<keyword evidence="1" id="KW-1133">Transmembrane helix</keyword>
<reference evidence="3 4" key="1">
    <citation type="journal article" date="2014" name="Nat. Commun.">
        <title>Klebsormidium flaccidum genome reveals primary factors for plant terrestrial adaptation.</title>
        <authorList>
            <person name="Hori K."/>
            <person name="Maruyama F."/>
            <person name="Fujisawa T."/>
            <person name="Togashi T."/>
            <person name="Yamamoto N."/>
            <person name="Seo M."/>
            <person name="Sato S."/>
            <person name="Yamada T."/>
            <person name="Mori H."/>
            <person name="Tajima N."/>
            <person name="Moriyama T."/>
            <person name="Ikeuchi M."/>
            <person name="Watanabe M."/>
            <person name="Wada H."/>
            <person name="Kobayashi K."/>
            <person name="Saito M."/>
            <person name="Masuda T."/>
            <person name="Sasaki-Sekimoto Y."/>
            <person name="Mashiguchi K."/>
            <person name="Awai K."/>
            <person name="Shimojima M."/>
            <person name="Masuda S."/>
            <person name="Iwai M."/>
            <person name="Nobusawa T."/>
            <person name="Narise T."/>
            <person name="Kondo S."/>
            <person name="Saito H."/>
            <person name="Sato R."/>
            <person name="Murakawa M."/>
            <person name="Ihara Y."/>
            <person name="Oshima-Yamada Y."/>
            <person name="Ohtaka K."/>
            <person name="Satoh M."/>
            <person name="Sonobe K."/>
            <person name="Ishii M."/>
            <person name="Ohtani R."/>
            <person name="Kanamori-Sato M."/>
            <person name="Honoki R."/>
            <person name="Miyazaki D."/>
            <person name="Mochizuki H."/>
            <person name="Umetsu J."/>
            <person name="Higashi K."/>
            <person name="Shibata D."/>
            <person name="Kamiya Y."/>
            <person name="Sato N."/>
            <person name="Nakamura Y."/>
            <person name="Tabata S."/>
            <person name="Ida S."/>
            <person name="Kurokawa K."/>
            <person name="Ohta H."/>
        </authorList>
    </citation>
    <scope>NUCLEOTIDE SEQUENCE [LARGE SCALE GENOMIC DNA]</scope>
    <source>
        <strain evidence="3 4">NIES-2285</strain>
    </source>
</reference>
<accession>A0A1Y1HVF4</accession>
<sequence>MAPPVTQQRRLMALLSACFLCATLAQGASEPFLSLPEPSLVNAFLLATPPTGPTRRSVNKPGQYPSSIFITLFLSLQVIKCASLTPGPSYDFYQVQVPGYNACEAPPPRIYNTHHQSASVWDHKGLALVDFLSLTIWSSVLAFIVVFLVVLCCQGPDGRNLVLRLCQTSVLNFYVGHFDTSCPQLWEPYGGRSPAGESGWQDPVGEPKGFCVYLNVAFGESILIIVTALLIGTVYLVWVTLCWLSEKAAVAPEEEDSEASGDDVE</sequence>
<proteinExistence type="predicted"/>
<feature type="transmembrane region" description="Helical" evidence="1">
    <location>
        <begin position="212"/>
        <end position="238"/>
    </location>
</feature>
<keyword evidence="2" id="KW-0732">Signal</keyword>
<evidence type="ECO:0000256" key="1">
    <source>
        <dbReference type="SAM" id="Phobius"/>
    </source>
</evidence>
<protein>
    <submittedName>
        <fullName evidence="3">Uncharacterized protein</fullName>
    </submittedName>
</protein>
<keyword evidence="1" id="KW-0472">Membrane</keyword>
<dbReference type="Proteomes" id="UP000054558">
    <property type="component" value="Unassembled WGS sequence"/>
</dbReference>
<evidence type="ECO:0000256" key="2">
    <source>
        <dbReference type="SAM" id="SignalP"/>
    </source>
</evidence>
<feature type="transmembrane region" description="Helical" evidence="1">
    <location>
        <begin position="131"/>
        <end position="153"/>
    </location>
</feature>
<evidence type="ECO:0000313" key="4">
    <source>
        <dbReference type="Proteomes" id="UP000054558"/>
    </source>
</evidence>
<gene>
    <name evidence="3" type="ORF">KFL_000390060</name>
</gene>
<feature type="signal peptide" evidence="2">
    <location>
        <begin position="1"/>
        <end position="27"/>
    </location>
</feature>
<name>A0A1Y1HVF4_KLENI</name>
<evidence type="ECO:0000313" key="3">
    <source>
        <dbReference type="EMBL" id="GAQ79818.1"/>
    </source>
</evidence>